<proteinExistence type="predicted"/>
<organism evidence="1 3">
    <name type="scientific">Rotaria sordida</name>
    <dbReference type="NCBI Taxonomy" id="392033"/>
    <lineage>
        <taxon>Eukaryota</taxon>
        <taxon>Metazoa</taxon>
        <taxon>Spiralia</taxon>
        <taxon>Gnathifera</taxon>
        <taxon>Rotifera</taxon>
        <taxon>Eurotatoria</taxon>
        <taxon>Bdelloidea</taxon>
        <taxon>Philodinida</taxon>
        <taxon>Philodinidae</taxon>
        <taxon>Rotaria</taxon>
    </lineage>
</organism>
<name>A0A815TG32_9BILA</name>
<evidence type="ECO:0000313" key="2">
    <source>
        <dbReference type="EMBL" id="CAF4193507.1"/>
    </source>
</evidence>
<dbReference type="EMBL" id="CAJOBD010013728">
    <property type="protein sequence ID" value="CAF4193507.1"/>
    <property type="molecule type" value="Genomic_DNA"/>
</dbReference>
<gene>
    <name evidence="2" type="ORF">JBS370_LOCUS36150</name>
    <name evidence="1" type="ORF">ZHD862_LOCUS37619</name>
</gene>
<dbReference type="Proteomes" id="UP000663864">
    <property type="component" value="Unassembled WGS sequence"/>
</dbReference>
<dbReference type="AlphaFoldDB" id="A0A815TG32"/>
<sequence>MSLDILKIIIDLNQIEKLDVYSIESLSINELYKLIKYLPRLNELTMEFHPLFVVLLQIHTLRLEGDSGRITIDTLYYTIQNVKTLENPKNSRDMMIDIIDQLKNLHNITFTLDEFSEDEDTDFFLKKLSFRWFENNSYRLATDHFTFRQGEEFPYIQISIGGPKTEKYSK</sequence>
<accession>A0A815TG32</accession>
<protein>
    <submittedName>
        <fullName evidence="1">Uncharacterized protein</fullName>
    </submittedName>
</protein>
<dbReference type="EMBL" id="CAJNOT010007331">
    <property type="protein sequence ID" value="CAF1504778.1"/>
    <property type="molecule type" value="Genomic_DNA"/>
</dbReference>
<dbReference type="Proteomes" id="UP000663836">
    <property type="component" value="Unassembled WGS sequence"/>
</dbReference>
<evidence type="ECO:0000313" key="1">
    <source>
        <dbReference type="EMBL" id="CAF1504778.1"/>
    </source>
</evidence>
<comment type="caution">
    <text evidence="1">The sequence shown here is derived from an EMBL/GenBank/DDBJ whole genome shotgun (WGS) entry which is preliminary data.</text>
</comment>
<reference evidence="1" key="1">
    <citation type="submission" date="2021-02" db="EMBL/GenBank/DDBJ databases">
        <authorList>
            <person name="Nowell W R."/>
        </authorList>
    </citation>
    <scope>NUCLEOTIDE SEQUENCE</scope>
</reference>
<evidence type="ECO:0000313" key="3">
    <source>
        <dbReference type="Proteomes" id="UP000663864"/>
    </source>
</evidence>